<dbReference type="InterPro" id="IPR050723">
    <property type="entry name" value="CFA/CMAS"/>
</dbReference>
<dbReference type="Proteomes" id="UP000642180">
    <property type="component" value="Unassembled WGS sequence"/>
</dbReference>
<keyword evidence="3" id="KW-0808">Transferase</keyword>
<dbReference type="EMBL" id="BMDI01000002">
    <property type="protein sequence ID" value="GGI20596.1"/>
    <property type="molecule type" value="Genomic_DNA"/>
</dbReference>
<dbReference type="AlphaFoldDB" id="A0A8J3F3P0"/>
<comment type="similarity">
    <text evidence="1">Belongs to the CFA/CMAS family.</text>
</comment>
<dbReference type="InterPro" id="IPR003333">
    <property type="entry name" value="CMAS"/>
</dbReference>
<dbReference type="PANTHER" id="PTHR43667">
    <property type="entry name" value="CYCLOPROPANE-FATTY-ACYL-PHOSPHOLIPID SYNTHASE"/>
    <property type="match status" value="1"/>
</dbReference>
<dbReference type="Pfam" id="PF02353">
    <property type="entry name" value="CMAS"/>
    <property type="match status" value="1"/>
</dbReference>
<dbReference type="GO" id="GO:0008610">
    <property type="term" value="P:lipid biosynthetic process"/>
    <property type="evidence" value="ECO:0007669"/>
    <property type="project" value="InterPro"/>
</dbReference>
<evidence type="ECO:0000256" key="6">
    <source>
        <dbReference type="PIRSR" id="PIRSR003085-1"/>
    </source>
</evidence>
<name>A0A8J3F3P0_9BURK</name>
<dbReference type="InterPro" id="IPR029063">
    <property type="entry name" value="SAM-dependent_MTases_sf"/>
</dbReference>
<comment type="caution">
    <text evidence="7">The sequence shown here is derived from an EMBL/GenBank/DDBJ whole genome shotgun (WGS) entry which is preliminary data.</text>
</comment>
<dbReference type="GO" id="GO:0008168">
    <property type="term" value="F:methyltransferase activity"/>
    <property type="evidence" value="ECO:0007669"/>
    <property type="project" value="UniProtKB-KW"/>
</dbReference>
<organism evidence="7 8">
    <name type="scientific">Oxalicibacterium faecigallinarum</name>
    <dbReference type="NCBI Taxonomy" id="573741"/>
    <lineage>
        <taxon>Bacteria</taxon>
        <taxon>Pseudomonadati</taxon>
        <taxon>Pseudomonadota</taxon>
        <taxon>Betaproteobacteria</taxon>
        <taxon>Burkholderiales</taxon>
        <taxon>Oxalobacteraceae</taxon>
        <taxon>Oxalicibacterium</taxon>
    </lineage>
</organism>
<sequence length="414" mass="47635">MKIKSSRALSLQAPDTIPLSGQLLFSLLERIEEGSLRVTTPEGMVHLFGRRQTGIDADMTIHDWRAARPIMMQGDIGFAESLRRGWVGSESLVALFRLVIRNQQMLEQAIHGKWWALLMRRLAHVWLNNNSRAGSKRNIQAHYDLGNSFYQLWLDASMTYSSAWFGGQEQLDLYCAQQAKYQRILDELDARPGQRVLEIGCGWGGFAEYAAQRGLHVYGITLSPSQLAYAEQRMRTLGLEKYVTLTLQDYRHVEGQFDHIVSIEMLEAVGETHWPTYFSMLKRSLKPNGKIVLQSIDIADAHFAHYRRSTDFIQQFIFPGGMLPSPSVLHTQSDHVGLRVERHQSFGLDYALTLHHWHRAFMAQREQIRAQGFDEPFMRLWEMYLKYCEAGFLERRTDVALWTLGVRQPCATLS</sequence>
<protein>
    <submittedName>
        <fullName evidence="7">Cyclopropane-fatty-acyl-phospholipid synthase</fullName>
    </submittedName>
</protein>
<evidence type="ECO:0000313" key="7">
    <source>
        <dbReference type="EMBL" id="GGI20596.1"/>
    </source>
</evidence>
<gene>
    <name evidence="7" type="ORF">GCM10008066_24820</name>
</gene>
<dbReference type="RefSeq" id="WP_188381650.1">
    <property type="nucleotide sequence ID" value="NZ_BMDI01000002.1"/>
</dbReference>
<feature type="active site" evidence="6">
    <location>
        <position position="388"/>
    </location>
</feature>
<evidence type="ECO:0000256" key="3">
    <source>
        <dbReference type="ARBA" id="ARBA00022679"/>
    </source>
</evidence>
<keyword evidence="4" id="KW-0949">S-adenosyl-L-methionine</keyword>
<dbReference type="GO" id="GO:0032259">
    <property type="term" value="P:methylation"/>
    <property type="evidence" value="ECO:0007669"/>
    <property type="project" value="UniProtKB-KW"/>
</dbReference>
<dbReference type="Gene3D" id="3.40.50.150">
    <property type="entry name" value="Vaccinia Virus protein VP39"/>
    <property type="match status" value="1"/>
</dbReference>
<evidence type="ECO:0000256" key="2">
    <source>
        <dbReference type="ARBA" id="ARBA00022603"/>
    </source>
</evidence>
<dbReference type="PIRSF" id="PIRSF003085">
    <property type="entry name" value="CMAS"/>
    <property type="match status" value="1"/>
</dbReference>
<evidence type="ECO:0000256" key="5">
    <source>
        <dbReference type="ARBA" id="ARBA00023098"/>
    </source>
</evidence>
<keyword evidence="8" id="KW-1185">Reference proteome</keyword>
<accession>A0A8J3F3P0</accession>
<keyword evidence="2" id="KW-0489">Methyltransferase</keyword>
<dbReference type="PANTHER" id="PTHR43667:SF2">
    <property type="entry name" value="FATTY ACID C-METHYL TRANSFERASE"/>
    <property type="match status" value="1"/>
</dbReference>
<keyword evidence="5" id="KW-0443">Lipid metabolism</keyword>
<evidence type="ECO:0000313" key="8">
    <source>
        <dbReference type="Proteomes" id="UP000642180"/>
    </source>
</evidence>
<reference evidence="8" key="1">
    <citation type="journal article" date="2019" name="Int. J. Syst. Evol. Microbiol.">
        <title>The Global Catalogue of Microorganisms (GCM) 10K type strain sequencing project: providing services to taxonomists for standard genome sequencing and annotation.</title>
        <authorList>
            <consortium name="The Broad Institute Genomics Platform"/>
            <consortium name="The Broad Institute Genome Sequencing Center for Infectious Disease"/>
            <person name="Wu L."/>
            <person name="Ma J."/>
        </authorList>
    </citation>
    <scope>NUCLEOTIDE SEQUENCE [LARGE SCALE GENOMIC DNA]</scope>
    <source>
        <strain evidence="8">CCM 2767</strain>
    </source>
</reference>
<proteinExistence type="inferred from homology"/>
<dbReference type="CDD" id="cd02440">
    <property type="entry name" value="AdoMet_MTases"/>
    <property type="match status" value="1"/>
</dbReference>
<dbReference type="SUPFAM" id="SSF53335">
    <property type="entry name" value="S-adenosyl-L-methionine-dependent methyltransferases"/>
    <property type="match status" value="1"/>
</dbReference>
<evidence type="ECO:0000256" key="4">
    <source>
        <dbReference type="ARBA" id="ARBA00022691"/>
    </source>
</evidence>
<evidence type="ECO:0000256" key="1">
    <source>
        <dbReference type="ARBA" id="ARBA00010815"/>
    </source>
</evidence>